<keyword evidence="4" id="KW-1185">Reference proteome</keyword>
<sequence>MTGDTAKLPHVRCPSCGGKAFARSTGKHSLTYREAYYHCRNPDACGHQFVVAMEAIRTTRPSRFPSPRAMLPISTWRNAANDRAANDDGADGNPEEPAAGTVTDS</sequence>
<dbReference type="OrthoDB" id="7510608at2"/>
<feature type="region of interest" description="Disordered" evidence="1">
    <location>
        <begin position="77"/>
        <end position="105"/>
    </location>
</feature>
<dbReference type="RefSeq" id="WP_161392542.1">
    <property type="nucleotide sequence ID" value="NZ_JBHSCP010000001.1"/>
</dbReference>
<dbReference type="InterPro" id="IPR007684">
    <property type="entry name" value="Znf_Ogr/Delta"/>
</dbReference>
<protein>
    <recommendedName>
        <fullName evidence="2">Zinc finger Ogr/Delta-type domain-containing protein</fullName>
    </recommendedName>
</protein>
<comment type="caution">
    <text evidence="3">The sequence shown here is derived from an EMBL/GenBank/DDBJ whole genome shotgun (WGS) entry which is preliminary data.</text>
</comment>
<evidence type="ECO:0000313" key="4">
    <source>
        <dbReference type="Proteomes" id="UP000469430"/>
    </source>
</evidence>
<proteinExistence type="predicted"/>
<dbReference type="EMBL" id="WTYJ01000005">
    <property type="protein sequence ID" value="MXP00800.1"/>
    <property type="molecule type" value="Genomic_DNA"/>
</dbReference>
<name>A0A6I4U0D0_9SPHN</name>
<evidence type="ECO:0000256" key="1">
    <source>
        <dbReference type="SAM" id="MobiDB-lite"/>
    </source>
</evidence>
<gene>
    <name evidence="3" type="ORF">GRI97_17560</name>
</gene>
<accession>A0A6I4U0D0</accession>
<dbReference type="Proteomes" id="UP000469430">
    <property type="component" value="Unassembled WGS sequence"/>
</dbReference>
<evidence type="ECO:0000259" key="2">
    <source>
        <dbReference type="Pfam" id="PF04606"/>
    </source>
</evidence>
<dbReference type="Pfam" id="PF04606">
    <property type="entry name" value="Ogr_Delta"/>
    <property type="match status" value="1"/>
</dbReference>
<feature type="domain" description="Zinc finger Ogr/Delta-type" evidence="2">
    <location>
        <begin position="12"/>
        <end position="58"/>
    </location>
</feature>
<dbReference type="AlphaFoldDB" id="A0A6I4U0D0"/>
<organism evidence="3 4">
    <name type="scientific">Croceibacterium xixiisoli</name>
    <dbReference type="NCBI Taxonomy" id="1476466"/>
    <lineage>
        <taxon>Bacteria</taxon>
        <taxon>Pseudomonadati</taxon>
        <taxon>Pseudomonadota</taxon>
        <taxon>Alphaproteobacteria</taxon>
        <taxon>Sphingomonadales</taxon>
        <taxon>Erythrobacteraceae</taxon>
        <taxon>Croceibacterium</taxon>
    </lineage>
</organism>
<reference evidence="3 4" key="1">
    <citation type="submission" date="2019-12" db="EMBL/GenBank/DDBJ databases">
        <title>Genomic-based taxomic classification of the family Erythrobacteraceae.</title>
        <authorList>
            <person name="Xu L."/>
        </authorList>
    </citation>
    <scope>NUCLEOTIDE SEQUENCE [LARGE SCALE GENOMIC DNA]</scope>
    <source>
        <strain evidence="3 4">S36</strain>
    </source>
</reference>
<evidence type="ECO:0000313" key="3">
    <source>
        <dbReference type="EMBL" id="MXP00800.1"/>
    </source>
</evidence>